<sequence>MDPVPITADVIASATNAALAKMMWIEIDQMELDSFKRLTMHLTGAHDITSAYYVTRVVRGVLFINRGRGQNIFVHHPCEAVLSTSMTQGEHVDPFTEIDIDTVCANLLMIGSTEAHTARGVTIDTFRRYDLTLQRVFNVRFWTALSQAVRGTAEPSAEAKAQPTRGGESATTLKAQRVAVRDEYYNSESFYRFSRSSVKQVRERIKGPLIDEATDALAMHAYAKLVLEDTHPQMDRDECKSFIELVERRFQGAVFRRCGIHEAPWSLVTTSRAYSTWSPLAYALVDYKLV</sequence>
<gene>
    <name evidence="1" type="ORF">CYMTET_20616</name>
</gene>
<proteinExistence type="predicted"/>
<evidence type="ECO:0000313" key="2">
    <source>
        <dbReference type="Proteomes" id="UP001190700"/>
    </source>
</evidence>
<dbReference type="EMBL" id="LGRX02010067">
    <property type="protein sequence ID" value="KAK3271010.1"/>
    <property type="molecule type" value="Genomic_DNA"/>
</dbReference>
<accession>A0AAE0L429</accession>
<evidence type="ECO:0000313" key="1">
    <source>
        <dbReference type="EMBL" id="KAK3271010.1"/>
    </source>
</evidence>
<organism evidence="1 2">
    <name type="scientific">Cymbomonas tetramitiformis</name>
    <dbReference type="NCBI Taxonomy" id="36881"/>
    <lineage>
        <taxon>Eukaryota</taxon>
        <taxon>Viridiplantae</taxon>
        <taxon>Chlorophyta</taxon>
        <taxon>Pyramimonadophyceae</taxon>
        <taxon>Pyramimonadales</taxon>
        <taxon>Pyramimonadaceae</taxon>
        <taxon>Cymbomonas</taxon>
    </lineage>
</organism>
<dbReference type="Proteomes" id="UP001190700">
    <property type="component" value="Unassembled WGS sequence"/>
</dbReference>
<keyword evidence="2" id="KW-1185">Reference proteome</keyword>
<reference evidence="1 2" key="1">
    <citation type="journal article" date="2015" name="Genome Biol. Evol.">
        <title>Comparative Genomics of a Bacterivorous Green Alga Reveals Evolutionary Causalities and Consequences of Phago-Mixotrophic Mode of Nutrition.</title>
        <authorList>
            <person name="Burns J.A."/>
            <person name="Paasch A."/>
            <person name="Narechania A."/>
            <person name="Kim E."/>
        </authorList>
    </citation>
    <scope>NUCLEOTIDE SEQUENCE [LARGE SCALE GENOMIC DNA]</scope>
    <source>
        <strain evidence="1 2">PLY_AMNH</strain>
    </source>
</reference>
<protein>
    <submittedName>
        <fullName evidence="1">Uncharacterized protein</fullName>
    </submittedName>
</protein>
<dbReference type="AlphaFoldDB" id="A0AAE0L429"/>
<name>A0AAE0L429_9CHLO</name>
<comment type="caution">
    <text evidence="1">The sequence shown here is derived from an EMBL/GenBank/DDBJ whole genome shotgun (WGS) entry which is preliminary data.</text>
</comment>